<dbReference type="GO" id="GO:0006183">
    <property type="term" value="P:GTP biosynthetic process"/>
    <property type="evidence" value="ECO:0007669"/>
    <property type="project" value="InterPro"/>
</dbReference>
<dbReference type="EC" id="2.7.4.6" evidence="11"/>
<keyword evidence="2" id="KW-0597">Phosphoprotein</keyword>
<dbReference type="InterPro" id="IPR034907">
    <property type="entry name" value="NDK-like_dom"/>
</dbReference>
<evidence type="ECO:0000256" key="2">
    <source>
        <dbReference type="ARBA" id="ARBA00022553"/>
    </source>
</evidence>
<evidence type="ECO:0000259" key="10">
    <source>
        <dbReference type="SMART" id="SM00562"/>
    </source>
</evidence>
<feature type="transmembrane region" description="Helical" evidence="9">
    <location>
        <begin position="59"/>
        <end position="78"/>
    </location>
</feature>
<evidence type="ECO:0000313" key="12">
    <source>
        <dbReference type="Proteomes" id="UP000262607"/>
    </source>
</evidence>
<feature type="transmembrane region" description="Helical" evidence="9">
    <location>
        <begin position="20"/>
        <end position="38"/>
    </location>
</feature>
<keyword evidence="6" id="KW-0067">ATP-binding</keyword>
<dbReference type="Gene3D" id="3.30.70.141">
    <property type="entry name" value="Nucleoside diphosphate kinase-like domain"/>
    <property type="match status" value="1"/>
</dbReference>
<dbReference type="PROSITE" id="PS51374">
    <property type="entry name" value="NDPK_LIKE"/>
    <property type="match status" value="1"/>
</dbReference>
<evidence type="ECO:0000313" key="11">
    <source>
        <dbReference type="EMBL" id="BBA17690.1"/>
    </source>
</evidence>
<protein>
    <submittedName>
        <fullName evidence="11">Nucleoside-diphosphate kinase</fullName>
        <ecNumber evidence="11">2.7.4.6</ecNumber>
    </submittedName>
</protein>
<dbReference type="CDD" id="cd04413">
    <property type="entry name" value="NDPk_I"/>
    <property type="match status" value="1"/>
</dbReference>
<organism evidence="11 12">
    <name type="scientific">Blattabacterium punctulatus CPU2</name>
    <dbReference type="NCBI Taxonomy" id="1457032"/>
    <lineage>
        <taxon>Bacteria</taxon>
        <taxon>Pseudomonadati</taxon>
        <taxon>Bacteroidota</taxon>
        <taxon>Flavobacteriia</taxon>
        <taxon>Flavobacteriales</taxon>
        <taxon>Blattabacteriaceae</taxon>
        <taxon>Blattabacterium</taxon>
    </lineage>
</organism>
<dbReference type="GO" id="GO:0005524">
    <property type="term" value="F:ATP binding"/>
    <property type="evidence" value="ECO:0007669"/>
    <property type="project" value="UniProtKB-KW"/>
</dbReference>
<proteinExistence type="inferred from homology"/>
<dbReference type="PRINTS" id="PR01243">
    <property type="entry name" value="NUCDPKINASE"/>
</dbReference>
<dbReference type="GO" id="GO:0006228">
    <property type="term" value="P:UTP biosynthetic process"/>
    <property type="evidence" value="ECO:0007669"/>
    <property type="project" value="InterPro"/>
</dbReference>
<dbReference type="SMART" id="SM00562">
    <property type="entry name" value="NDK"/>
    <property type="match status" value="1"/>
</dbReference>
<dbReference type="PANTHER" id="PTHR46161">
    <property type="entry name" value="NUCLEOSIDE DIPHOSPHATE KINASE"/>
    <property type="match status" value="1"/>
</dbReference>
<comment type="caution">
    <text evidence="7">Lacks conserved residue(s) required for the propagation of feature annotation.</text>
</comment>
<comment type="similarity">
    <text evidence="1 7 8">Belongs to the NDK family.</text>
</comment>
<evidence type="ECO:0000256" key="6">
    <source>
        <dbReference type="ARBA" id="ARBA00022840"/>
    </source>
</evidence>
<evidence type="ECO:0000256" key="5">
    <source>
        <dbReference type="ARBA" id="ARBA00022777"/>
    </source>
</evidence>
<evidence type="ECO:0000256" key="4">
    <source>
        <dbReference type="ARBA" id="ARBA00022741"/>
    </source>
</evidence>
<keyword evidence="5 11" id="KW-0418">Kinase</keyword>
<dbReference type="InterPro" id="IPR036850">
    <property type="entry name" value="NDK-like_dom_sf"/>
</dbReference>
<keyword evidence="3 11" id="KW-0808">Transferase</keyword>
<evidence type="ECO:0000256" key="7">
    <source>
        <dbReference type="PROSITE-ProRule" id="PRU00706"/>
    </source>
</evidence>
<reference evidence="11 12" key="1">
    <citation type="submission" date="2014-06" db="EMBL/GenBank/DDBJ databases">
        <title>Genome sequence of the intracellular symbiont Blattabacterium cuenoti, strain CPU2 from the wood feeding cockroach Cryptocercus punctulatus.</title>
        <authorList>
            <person name="Kinjo Y."/>
            <person name="Ohkuma M."/>
            <person name="Tokuda G."/>
        </authorList>
    </citation>
    <scope>NUCLEOTIDE SEQUENCE [LARGE SCALE GENOMIC DNA]</scope>
    <source>
        <strain evidence="11 12">CPU2</strain>
    </source>
</reference>
<dbReference type="GO" id="GO:0004550">
    <property type="term" value="F:nucleoside diphosphate kinase activity"/>
    <property type="evidence" value="ECO:0007669"/>
    <property type="project" value="UniProtKB-EC"/>
</dbReference>
<gene>
    <name evidence="11" type="primary">ndk</name>
    <name evidence="11" type="ORF">CPU2_181</name>
</gene>
<dbReference type="Pfam" id="PF00334">
    <property type="entry name" value="NDK"/>
    <property type="match status" value="1"/>
</dbReference>
<dbReference type="GO" id="GO:0006241">
    <property type="term" value="P:CTP biosynthetic process"/>
    <property type="evidence" value="ECO:0007669"/>
    <property type="project" value="InterPro"/>
</dbReference>
<dbReference type="Proteomes" id="UP000262607">
    <property type="component" value="Chromosome"/>
</dbReference>
<dbReference type="NCBIfam" id="NF001908">
    <property type="entry name" value="PRK00668.1"/>
    <property type="match status" value="1"/>
</dbReference>
<feature type="domain" description="Nucleoside diphosphate kinase-like" evidence="10">
    <location>
        <begin position="6"/>
        <end position="141"/>
    </location>
</feature>
<keyword evidence="4" id="KW-0547">Nucleotide-binding</keyword>
<dbReference type="AlphaFoldDB" id="A0AAD1CLY1"/>
<dbReference type="PANTHER" id="PTHR46161:SF3">
    <property type="entry name" value="NUCLEOSIDE DIPHOSPHATE KINASE DDB_G0292928-RELATED"/>
    <property type="match status" value="1"/>
</dbReference>
<dbReference type="GeneID" id="66556890"/>
<dbReference type="RefSeq" id="WP_172540209.1">
    <property type="nucleotide sequence ID" value="NZ_AP014610.1"/>
</dbReference>
<keyword evidence="9" id="KW-1133">Transmembrane helix</keyword>
<name>A0AAD1CLY1_9FLAO</name>
<sequence length="145" mass="16687">MIIGKITLAIIKPDAVKNGYIGPILFHIINAGFFIRAIKMTEISQKLAKKFYYEHKKNLFFESLVKFMSSGPIVLIILEKENAVKDFRNLIGNKNPIKAKVGTIRKLYASSLEKNAIHGSDSDKNAFRECRFYFSDIEIFLKEYF</sequence>
<keyword evidence="9" id="KW-0812">Transmembrane</keyword>
<accession>A0AAD1CLY1</accession>
<dbReference type="InterPro" id="IPR001564">
    <property type="entry name" value="Nucleoside_diP_kinase"/>
</dbReference>
<evidence type="ECO:0000256" key="9">
    <source>
        <dbReference type="SAM" id="Phobius"/>
    </source>
</evidence>
<evidence type="ECO:0000256" key="1">
    <source>
        <dbReference type="ARBA" id="ARBA00008142"/>
    </source>
</evidence>
<dbReference type="EMBL" id="AP014610">
    <property type="protein sequence ID" value="BBA17690.1"/>
    <property type="molecule type" value="Genomic_DNA"/>
</dbReference>
<keyword evidence="9" id="KW-0472">Membrane</keyword>
<evidence type="ECO:0000256" key="8">
    <source>
        <dbReference type="RuleBase" id="RU004011"/>
    </source>
</evidence>
<evidence type="ECO:0000256" key="3">
    <source>
        <dbReference type="ARBA" id="ARBA00022679"/>
    </source>
</evidence>
<dbReference type="SUPFAM" id="SSF54919">
    <property type="entry name" value="Nucleoside diphosphate kinase, NDK"/>
    <property type="match status" value="1"/>
</dbReference>